<comment type="caution">
    <text evidence="1">The sequence shown here is derived from an EMBL/GenBank/DDBJ whole genome shotgun (WGS) entry which is preliminary data.</text>
</comment>
<name>A0A8S9RVF8_BRACR</name>
<gene>
    <name evidence="1" type="ORF">F2Q69_00029260</name>
</gene>
<dbReference type="AlphaFoldDB" id="A0A8S9RVF8"/>
<dbReference type="EMBL" id="QGKX02000088">
    <property type="protein sequence ID" value="KAF3584750.1"/>
    <property type="molecule type" value="Genomic_DNA"/>
</dbReference>
<sequence length="64" mass="6787">MPTRSCAVIAFDDCIASAGTEGTRVCDSSHKIGAPFFHSGANHLCSFFSSRKGTSHPSILIRSD</sequence>
<organism evidence="1 2">
    <name type="scientific">Brassica cretica</name>
    <name type="common">Mustard</name>
    <dbReference type="NCBI Taxonomy" id="69181"/>
    <lineage>
        <taxon>Eukaryota</taxon>
        <taxon>Viridiplantae</taxon>
        <taxon>Streptophyta</taxon>
        <taxon>Embryophyta</taxon>
        <taxon>Tracheophyta</taxon>
        <taxon>Spermatophyta</taxon>
        <taxon>Magnoliopsida</taxon>
        <taxon>eudicotyledons</taxon>
        <taxon>Gunneridae</taxon>
        <taxon>Pentapetalae</taxon>
        <taxon>rosids</taxon>
        <taxon>malvids</taxon>
        <taxon>Brassicales</taxon>
        <taxon>Brassicaceae</taxon>
        <taxon>Brassiceae</taxon>
        <taxon>Brassica</taxon>
    </lineage>
</organism>
<accession>A0A8S9RVF8</accession>
<dbReference type="Proteomes" id="UP000712600">
    <property type="component" value="Unassembled WGS sequence"/>
</dbReference>
<proteinExistence type="predicted"/>
<reference evidence="1" key="1">
    <citation type="submission" date="2019-12" db="EMBL/GenBank/DDBJ databases">
        <title>Genome sequencing and annotation of Brassica cretica.</title>
        <authorList>
            <person name="Studholme D.J."/>
            <person name="Sarris P."/>
        </authorList>
    </citation>
    <scope>NUCLEOTIDE SEQUENCE</scope>
    <source>
        <strain evidence="1">PFS-109/04</strain>
        <tissue evidence="1">Leaf</tissue>
    </source>
</reference>
<evidence type="ECO:0000313" key="1">
    <source>
        <dbReference type="EMBL" id="KAF3584750.1"/>
    </source>
</evidence>
<protein>
    <submittedName>
        <fullName evidence="1">Uncharacterized protein</fullName>
    </submittedName>
</protein>
<evidence type="ECO:0000313" key="2">
    <source>
        <dbReference type="Proteomes" id="UP000712600"/>
    </source>
</evidence>